<feature type="region of interest" description="Disordered" evidence="1">
    <location>
        <begin position="128"/>
        <end position="188"/>
    </location>
</feature>
<dbReference type="Proteomes" id="UP000314294">
    <property type="component" value="Unassembled WGS sequence"/>
</dbReference>
<sequence length="188" mass="20127">METTAPQRATSAGYVSGLRQRATSAGYISGLHQRATRTTSAGYISGLRQRATSAGYVSMTMINIHRFSGRLLLPRSAATERSSPETGALLKCDPRLAGVGVCKEIQSPPNPRASSTVCSEMSRLNPTPLLGLRQLPGNQTRGLKQDGKALRGERELPANTCDKSWETEGSRKPPDKKKGDGDKNEGAT</sequence>
<accession>A0A4Z2GEX6</accession>
<dbReference type="EMBL" id="SRLO01000568">
    <property type="protein sequence ID" value="TNN51830.1"/>
    <property type="molecule type" value="Genomic_DNA"/>
</dbReference>
<reference evidence="2 3" key="1">
    <citation type="submission" date="2019-03" db="EMBL/GenBank/DDBJ databases">
        <title>First draft genome of Liparis tanakae, snailfish: a comprehensive survey of snailfish specific genes.</title>
        <authorList>
            <person name="Kim W."/>
            <person name="Song I."/>
            <person name="Jeong J.-H."/>
            <person name="Kim D."/>
            <person name="Kim S."/>
            <person name="Ryu S."/>
            <person name="Song J.Y."/>
            <person name="Lee S.K."/>
        </authorList>
    </citation>
    <scope>NUCLEOTIDE SEQUENCE [LARGE SCALE GENOMIC DNA]</scope>
    <source>
        <tissue evidence="2">Muscle</tissue>
    </source>
</reference>
<evidence type="ECO:0000313" key="2">
    <source>
        <dbReference type="EMBL" id="TNN51830.1"/>
    </source>
</evidence>
<comment type="caution">
    <text evidence="2">The sequence shown here is derived from an EMBL/GenBank/DDBJ whole genome shotgun (WGS) entry which is preliminary data.</text>
</comment>
<gene>
    <name evidence="2" type="ORF">EYF80_037926</name>
</gene>
<keyword evidence="3" id="KW-1185">Reference proteome</keyword>
<evidence type="ECO:0000256" key="1">
    <source>
        <dbReference type="SAM" id="MobiDB-lite"/>
    </source>
</evidence>
<name>A0A4Z2GEX6_9TELE</name>
<evidence type="ECO:0000313" key="3">
    <source>
        <dbReference type="Proteomes" id="UP000314294"/>
    </source>
</evidence>
<dbReference type="AlphaFoldDB" id="A0A4Z2GEX6"/>
<feature type="compositionally biased region" description="Basic and acidic residues" evidence="1">
    <location>
        <begin position="143"/>
        <end position="156"/>
    </location>
</feature>
<protein>
    <submittedName>
        <fullName evidence="2">Uncharacterized protein</fullName>
    </submittedName>
</protein>
<proteinExistence type="predicted"/>
<feature type="compositionally biased region" description="Basic and acidic residues" evidence="1">
    <location>
        <begin position="163"/>
        <end position="188"/>
    </location>
</feature>
<organism evidence="2 3">
    <name type="scientific">Liparis tanakae</name>
    <name type="common">Tanaka's snailfish</name>
    <dbReference type="NCBI Taxonomy" id="230148"/>
    <lineage>
        <taxon>Eukaryota</taxon>
        <taxon>Metazoa</taxon>
        <taxon>Chordata</taxon>
        <taxon>Craniata</taxon>
        <taxon>Vertebrata</taxon>
        <taxon>Euteleostomi</taxon>
        <taxon>Actinopterygii</taxon>
        <taxon>Neopterygii</taxon>
        <taxon>Teleostei</taxon>
        <taxon>Neoteleostei</taxon>
        <taxon>Acanthomorphata</taxon>
        <taxon>Eupercaria</taxon>
        <taxon>Perciformes</taxon>
        <taxon>Cottioidei</taxon>
        <taxon>Cottales</taxon>
        <taxon>Liparidae</taxon>
        <taxon>Liparis</taxon>
    </lineage>
</organism>